<dbReference type="FunFam" id="2.40.100.10:FF:000003">
    <property type="entry name" value="Peptidylprolyl isomerase domain and WD repeat-containing 1"/>
    <property type="match status" value="1"/>
</dbReference>
<dbReference type="InParanoid" id="G4Q3N1"/>
<dbReference type="PANTHER" id="PTHR45625">
    <property type="entry name" value="PEPTIDYL-PROLYL CIS-TRANS ISOMERASE-RELATED"/>
    <property type="match status" value="1"/>
</dbReference>
<evidence type="ECO:0000313" key="10">
    <source>
        <dbReference type="Proteomes" id="UP000007093"/>
    </source>
</evidence>
<evidence type="ECO:0000256" key="1">
    <source>
        <dbReference type="ARBA" id="ARBA00000971"/>
    </source>
</evidence>
<dbReference type="FunCoup" id="G4Q3N1">
    <property type="interactions" value="260"/>
</dbReference>
<dbReference type="PANTHER" id="PTHR45625:SF4">
    <property type="entry name" value="PEPTIDYLPROLYL ISOMERASE DOMAIN AND WD REPEAT-CONTAINING PROTEIN 1"/>
    <property type="match status" value="1"/>
</dbReference>
<reference evidence="9 10" key="1">
    <citation type="journal article" date="2011" name="J. Bacteriol.">
        <title>Complete genome sequence of Acidaminococcus intestini RYC-MR95, a Gram-negative bacterium from the phylum Firmicutes.</title>
        <authorList>
            <person name="D'Auria G."/>
            <person name="Galan J.C."/>
            <person name="Rodriguez-Alcayna M."/>
            <person name="Moya A."/>
            <person name="Baquero F."/>
            <person name="Latorre A."/>
        </authorList>
    </citation>
    <scope>NUCLEOTIDE SEQUENCE [LARGE SCALE GENOMIC DNA]</scope>
    <source>
        <strain evidence="9 10">RyC-MR95</strain>
    </source>
</reference>
<comment type="catalytic activity">
    <reaction evidence="1 7">
        <text>[protein]-peptidylproline (omega=180) = [protein]-peptidylproline (omega=0)</text>
        <dbReference type="Rhea" id="RHEA:16237"/>
        <dbReference type="Rhea" id="RHEA-COMP:10747"/>
        <dbReference type="Rhea" id="RHEA-COMP:10748"/>
        <dbReference type="ChEBI" id="CHEBI:83833"/>
        <dbReference type="ChEBI" id="CHEBI:83834"/>
        <dbReference type="EC" id="5.2.1.8"/>
    </reaction>
</comment>
<accession>G4Q3N1</accession>
<evidence type="ECO:0000313" key="9">
    <source>
        <dbReference type="EMBL" id="AEQ21754.1"/>
    </source>
</evidence>
<dbReference type="InterPro" id="IPR002130">
    <property type="entry name" value="Cyclophilin-type_PPIase_dom"/>
</dbReference>
<comment type="similarity">
    <text evidence="7">Belongs to the cyclophilin-type PPIase family.</text>
</comment>
<dbReference type="SUPFAM" id="SSF50891">
    <property type="entry name" value="Cyclophilin-like"/>
    <property type="match status" value="1"/>
</dbReference>
<dbReference type="STRING" id="568816.Acin_0512"/>
<keyword evidence="5 7" id="KW-0697">Rotamase</keyword>
<dbReference type="GO" id="GO:0006457">
    <property type="term" value="P:protein folding"/>
    <property type="evidence" value="ECO:0007669"/>
    <property type="project" value="InterPro"/>
</dbReference>
<keyword evidence="3" id="KW-0853">WD repeat</keyword>
<dbReference type="PRINTS" id="PR00153">
    <property type="entry name" value="CSAPPISMRASE"/>
</dbReference>
<dbReference type="GO" id="GO:0003755">
    <property type="term" value="F:peptidyl-prolyl cis-trans isomerase activity"/>
    <property type="evidence" value="ECO:0007669"/>
    <property type="project" value="UniProtKB-UniRule"/>
</dbReference>
<evidence type="ECO:0000256" key="5">
    <source>
        <dbReference type="ARBA" id="ARBA00023110"/>
    </source>
</evidence>
<dbReference type="AlphaFoldDB" id="G4Q3N1"/>
<dbReference type="HOGENOM" id="CLU_012062_16_3_9"/>
<gene>
    <name evidence="9" type="ordered locus">Acin_0512</name>
</gene>
<dbReference type="PROSITE" id="PS50072">
    <property type="entry name" value="CSA_PPIASE_2"/>
    <property type="match status" value="1"/>
</dbReference>
<name>G4Q3N1_ACIIR</name>
<dbReference type="PATRIC" id="fig|568816.4.peg.497"/>
<evidence type="ECO:0000259" key="8">
    <source>
        <dbReference type="PROSITE" id="PS50072"/>
    </source>
</evidence>
<protein>
    <recommendedName>
        <fullName evidence="7">Peptidyl-prolyl cis-trans isomerase</fullName>
        <shortName evidence="7">PPIase</shortName>
        <ecNumber evidence="7">5.2.1.8</ecNumber>
    </recommendedName>
</protein>
<dbReference type="InterPro" id="IPR029000">
    <property type="entry name" value="Cyclophilin-like_dom_sf"/>
</dbReference>
<dbReference type="EC" id="5.2.1.8" evidence="7"/>
<dbReference type="Pfam" id="PF00160">
    <property type="entry name" value="Pro_isomerase"/>
    <property type="match status" value="1"/>
</dbReference>
<dbReference type="Gene3D" id="2.40.100.10">
    <property type="entry name" value="Cyclophilin-like"/>
    <property type="match status" value="1"/>
</dbReference>
<feature type="domain" description="PPIase cyclophilin-type" evidence="8">
    <location>
        <begin position="44"/>
        <end position="188"/>
    </location>
</feature>
<feature type="signal peptide" evidence="7">
    <location>
        <begin position="1"/>
        <end position="20"/>
    </location>
</feature>
<keyword evidence="10" id="KW-1185">Reference proteome</keyword>
<dbReference type="PROSITE" id="PS51257">
    <property type="entry name" value="PROKAR_LIPOPROTEIN"/>
    <property type="match status" value="1"/>
</dbReference>
<evidence type="ECO:0000256" key="7">
    <source>
        <dbReference type="RuleBase" id="RU363019"/>
    </source>
</evidence>
<proteinExistence type="inferred from homology"/>
<dbReference type="eggNOG" id="COG0652">
    <property type="taxonomic scope" value="Bacteria"/>
</dbReference>
<dbReference type="CDD" id="cd00317">
    <property type="entry name" value="cyclophilin"/>
    <property type="match status" value="1"/>
</dbReference>
<comment type="function">
    <text evidence="2 7">PPIases accelerate the folding of proteins. It catalyzes the cis-trans isomerization of proline imidic peptide bonds in oligopeptides.</text>
</comment>
<dbReference type="Proteomes" id="UP000007093">
    <property type="component" value="Chromosome"/>
</dbReference>
<evidence type="ECO:0000256" key="6">
    <source>
        <dbReference type="ARBA" id="ARBA00023235"/>
    </source>
</evidence>
<keyword evidence="6 7" id="KW-0413">Isomerase</keyword>
<evidence type="ECO:0000256" key="4">
    <source>
        <dbReference type="ARBA" id="ARBA00022737"/>
    </source>
</evidence>
<dbReference type="InterPro" id="IPR044666">
    <property type="entry name" value="Cyclophilin_A-like"/>
</dbReference>
<keyword evidence="4" id="KW-0677">Repeat</keyword>
<dbReference type="InterPro" id="IPR020892">
    <property type="entry name" value="Cyclophilin-type_PPIase_CS"/>
</dbReference>
<dbReference type="EMBL" id="CP003058">
    <property type="protein sequence ID" value="AEQ21754.1"/>
    <property type="molecule type" value="Genomic_DNA"/>
</dbReference>
<feature type="chain" id="PRO_5039741643" description="Peptidyl-prolyl cis-trans isomerase" evidence="7">
    <location>
        <begin position="21"/>
        <end position="191"/>
    </location>
</feature>
<organism evidence="9 10">
    <name type="scientific">Acidaminococcus intestini (strain RyC-MR95)</name>
    <dbReference type="NCBI Taxonomy" id="568816"/>
    <lineage>
        <taxon>Bacteria</taxon>
        <taxon>Bacillati</taxon>
        <taxon>Bacillota</taxon>
        <taxon>Negativicutes</taxon>
        <taxon>Acidaminococcales</taxon>
        <taxon>Acidaminococcaceae</taxon>
        <taxon>Acidaminococcus</taxon>
    </lineage>
</organism>
<keyword evidence="7" id="KW-0732">Signal</keyword>
<dbReference type="PROSITE" id="PS00170">
    <property type="entry name" value="CSA_PPIASE_1"/>
    <property type="match status" value="1"/>
</dbReference>
<evidence type="ECO:0000256" key="3">
    <source>
        <dbReference type="ARBA" id="ARBA00022574"/>
    </source>
</evidence>
<evidence type="ECO:0000256" key="2">
    <source>
        <dbReference type="ARBA" id="ARBA00002388"/>
    </source>
</evidence>
<dbReference type="KEGG" id="ain:Acin_0512"/>
<sequence>MTMKKLFLLIAVITALFTAACGKSGKAAGTDAPALKGPVTAQFETSLGNFEVRLAVEGAPKTCANFVKLAESGFYDGLTFHRVIDGFMIQGGDPKGDGTGGPGYTIKDEFSKNLRHDGPGILSMANAGPDTGGSQFFITLEKTPWLDDHHAVFGRVVKGLDVVQKIGKVKTDANDRPVTPVVIKKIKIVKG</sequence>